<reference evidence="3 4" key="1">
    <citation type="submission" date="2020-11" db="EMBL/GenBank/DDBJ databases">
        <title>Kefir isolates.</title>
        <authorList>
            <person name="Marcisauskas S."/>
            <person name="Kim Y."/>
            <person name="Blasche S."/>
        </authorList>
    </citation>
    <scope>NUCLEOTIDE SEQUENCE [LARGE SCALE GENOMIC DNA]</scope>
    <source>
        <strain evidence="3 4">KR</strain>
    </source>
</reference>
<feature type="compositionally biased region" description="Polar residues" evidence="1">
    <location>
        <begin position="19"/>
        <end position="29"/>
    </location>
</feature>
<feature type="region of interest" description="Disordered" evidence="1">
    <location>
        <begin position="1"/>
        <end position="178"/>
    </location>
</feature>
<dbReference type="InterPro" id="IPR011990">
    <property type="entry name" value="TPR-like_helical_dom_sf"/>
</dbReference>
<dbReference type="GO" id="GO:0031982">
    <property type="term" value="C:vesicle"/>
    <property type="evidence" value="ECO:0007669"/>
    <property type="project" value="TreeGrafter"/>
</dbReference>
<feature type="compositionally biased region" description="Low complexity" evidence="1">
    <location>
        <begin position="840"/>
        <end position="864"/>
    </location>
</feature>
<keyword evidence="4" id="KW-1185">Reference proteome</keyword>
<name>A0A9P7B9E5_RHOMI</name>
<feature type="compositionally biased region" description="Pro residues" evidence="1">
    <location>
        <begin position="636"/>
        <end position="647"/>
    </location>
</feature>
<dbReference type="GO" id="GO:0072318">
    <property type="term" value="P:clathrin coat disassembly"/>
    <property type="evidence" value="ECO:0007669"/>
    <property type="project" value="TreeGrafter"/>
</dbReference>
<proteinExistence type="predicted"/>
<evidence type="ECO:0000313" key="3">
    <source>
        <dbReference type="EMBL" id="KAG0665404.1"/>
    </source>
</evidence>
<dbReference type="EMBL" id="PUHQ01000009">
    <property type="protein sequence ID" value="KAG0665404.1"/>
    <property type="molecule type" value="Genomic_DNA"/>
</dbReference>
<gene>
    <name evidence="3" type="ORF">C6P46_006851</name>
</gene>
<dbReference type="SUPFAM" id="SSF48452">
    <property type="entry name" value="TPR-like"/>
    <property type="match status" value="1"/>
</dbReference>
<feature type="compositionally biased region" description="Low complexity" evidence="1">
    <location>
        <begin position="109"/>
        <end position="122"/>
    </location>
</feature>
<dbReference type="SMART" id="SM00028">
    <property type="entry name" value="TPR"/>
    <property type="match status" value="3"/>
</dbReference>
<dbReference type="PANTHER" id="PTHR23172:SF19">
    <property type="entry name" value="J DOMAIN-CONTAINING PROTEIN"/>
    <property type="match status" value="1"/>
</dbReference>
<feature type="compositionally biased region" description="Low complexity" evidence="1">
    <location>
        <begin position="487"/>
        <end position="499"/>
    </location>
</feature>
<dbReference type="Gene3D" id="1.10.8.10">
    <property type="entry name" value="DNA helicase RuvA subunit, C-terminal domain"/>
    <property type="match status" value="1"/>
</dbReference>
<organism evidence="3 4">
    <name type="scientific">Rhodotorula mucilaginosa</name>
    <name type="common">Yeast</name>
    <name type="synonym">Rhodotorula rubra</name>
    <dbReference type="NCBI Taxonomy" id="5537"/>
    <lineage>
        <taxon>Eukaryota</taxon>
        <taxon>Fungi</taxon>
        <taxon>Dikarya</taxon>
        <taxon>Basidiomycota</taxon>
        <taxon>Pucciniomycotina</taxon>
        <taxon>Microbotryomycetes</taxon>
        <taxon>Sporidiobolales</taxon>
        <taxon>Sporidiobolaceae</taxon>
        <taxon>Rhodotorula</taxon>
    </lineage>
</organism>
<dbReference type="InterPro" id="IPR009060">
    <property type="entry name" value="UBA-like_sf"/>
</dbReference>
<dbReference type="SUPFAM" id="SSF46565">
    <property type="entry name" value="Chaperone J-domain"/>
    <property type="match status" value="1"/>
</dbReference>
<protein>
    <recommendedName>
        <fullName evidence="2">UBA domain-containing protein</fullName>
    </recommendedName>
</protein>
<dbReference type="InterPro" id="IPR019734">
    <property type="entry name" value="TPR_rpt"/>
</dbReference>
<feature type="compositionally biased region" description="Low complexity" evidence="1">
    <location>
        <begin position="654"/>
        <end position="664"/>
    </location>
</feature>
<dbReference type="GO" id="GO:0005737">
    <property type="term" value="C:cytoplasm"/>
    <property type="evidence" value="ECO:0007669"/>
    <property type="project" value="TreeGrafter"/>
</dbReference>
<feature type="compositionally biased region" description="Low complexity" evidence="1">
    <location>
        <begin position="78"/>
        <end position="90"/>
    </location>
</feature>
<dbReference type="SUPFAM" id="SSF46934">
    <property type="entry name" value="UBA-like"/>
    <property type="match status" value="1"/>
</dbReference>
<dbReference type="AlphaFoldDB" id="A0A9P7B9E5"/>
<feature type="compositionally biased region" description="Low complexity" evidence="1">
    <location>
        <begin position="608"/>
        <end position="635"/>
    </location>
</feature>
<dbReference type="GO" id="GO:0030276">
    <property type="term" value="F:clathrin binding"/>
    <property type="evidence" value="ECO:0007669"/>
    <property type="project" value="TreeGrafter"/>
</dbReference>
<dbReference type="Proteomes" id="UP000777482">
    <property type="component" value="Unassembled WGS sequence"/>
</dbReference>
<sequence>MDDLLDLDFASSHKPQAATKPNPQASYGSARTAFDYLAAPSRQAAAPPIRPVAPQSAPKPPTKPAAAGGDAFAELFGASSSPSSSGAATARNGLSMAERLQQDSSAKLAAYGSSASRSGASSPFDSLGTPPAAASPQSRTASPALVPGVRAGTPSTVKTPTSRSASPAQPFAAPPPPAAADAWDLDVLAAAVPSRSSPLSVVQPETPVDDLFDMGFDGSRFAPAAAAASVVSSSTPAVPSGDDFDLLDAFAAPAVPSLGSVAGENSRDGASDRSSSTKYPEKGQVPTPRRQASTGRAESPPPHIVGQLVEMGFPPAAATAALGATRSSATGGDWSVDAALEILVEQQQVQEAQRHKRREADEWGDEDDIRIGRRRSWEHDDDDNMSRPTERPANLASPRTRPETGERNIPTRTVPARSTSGTEPSRGSSTGLDGESAKEQARILQEQANEVLAQAQKIGLSMFKSANAYWGEGKKALQKALDEQRAAARTGAAGASSGAPNGKPKWWREGMDEVAEGTSSGQPTKGKGRAEGPSSSGFKDSDDDEDGPEPATRTRLSRHEQQPAPTPRETLASAPPASEYRSPFRRAKPNPAPAPGPTPAEADLLSGASLPAPSASPRASTQPAPSSSSSSRPNPAQSPSPASPRPPAPRRQHVAVSPSALASASKHKTVGNEHFKLGRFGDATASFTLALNALPEDWIGCVPLLNNRAQARLRSGEEKAAAADCSAALAILSAPTKGEIDLASLDAESGVLPTEVNQLFSGGGGGGASIDLKDQLGKSLSRRAKANEANEKWALASEDWQKLLTLGDDAVTRGAGGIKMISDGVARCRQMVDGPGPSRATSASANAKAGAGPSASAPTNGGASRPARPRKPATPVQGAGEAVRALQAQQAASAAEDDLRLQLKDQVDAQIAAWKGGKETNLRALIASLDAVLWPSLGWKTVGMHELISESQLKVRYVRAIAKVHPDKLNAQNTTLEQRMIAALVFAALNDAWNGMRN</sequence>
<comment type="caution">
    <text evidence="3">The sequence shown here is derived from an EMBL/GenBank/DDBJ whole genome shotgun (WGS) entry which is preliminary data.</text>
</comment>
<dbReference type="GO" id="GO:0072583">
    <property type="term" value="P:clathrin-dependent endocytosis"/>
    <property type="evidence" value="ECO:0007669"/>
    <property type="project" value="TreeGrafter"/>
</dbReference>
<feature type="region of interest" description="Disordered" evidence="1">
    <location>
        <begin position="257"/>
        <end position="311"/>
    </location>
</feature>
<evidence type="ECO:0000259" key="2">
    <source>
        <dbReference type="PROSITE" id="PS50030"/>
    </source>
</evidence>
<dbReference type="OrthoDB" id="1717591at2759"/>
<feature type="compositionally biased region" description="Polar residues" evidence="1">
    <location>
        <begin position="153"/>
        <end position="164"/>
    </location>
</feature>
<feature type="region of interest" description="Disordered" evidence="1">
    <location>
        <begin position="829"/>
        <end position="881"/>
    </location>
</feature>
<dbReference type="PANTHER" id="PTHR23172">
    <property type="entry name" value="AUXILIN/CYCLIN G-ASSOCIATED KINASE-RELATED"/>
    <property type="match status" value="1"/>
</dbReference>
<evidence type="ECO:0000313" key="4">
    <source>
        <dbReference type="Proteomes" id="UP000777482"/>
    </source>
</evidence>
<feature type="region of interest" description="Disordered" evidence="1">
    <location>
        <begin position="348"/>
        <end position="443"/>
    </location>
</feature>
<feature type="compositionally biased region" description="Basic and acidic residues" evidence="1">
    <location>
        <begin position="475"/>
        <end position="486"/>
    </location>
</feature>
<dbReference type="InterPro" id="IPR036869">
    <property type="entry name" value="J_dom_sf"/>
</dbReference>
<dbReference type="InterPro" id="IPR015940">
    <property type="entry name" value="UBA"/>
</dbReference>
<feature type="region of interest" description="Disordered" evidence="1">
    <location>
        <begin position="475"/>
        <end position="668"/>
    </location>
</feature>
<feature type="compositionally biased region" description="Polar residues" evidence="1">
    <location>
        <begin position="416"/>
        <end position="431"/>
    </location>
</feature>
<feature type="domain" description="UBA" evidence="2">
    <location>
        <begin position="299"/>
        <end position="346"/>
    </location>
</feature>
<accession>A0A9P7B9E5</accession>
<dbReference type="Gene3D" id="1.25.40.10">
    <property type="entry name" value="Tetratricopeptide repeat domain"/>
    <property type="match status" value="1"/>
</dbReference>
<dbReference type="Gene3D" id="1.10.287.110">
    <property type="entry name" value="DnaJ domain"/>
    <property type="match status" value="1"/>
</dbReference>
<dbReference type="PROSITE" id="PS50030">
    <property type="entry name" value="UBA"/>
    <property type="match status" value="1"/>
</dbReference>
<evidence type="ECO:0000256" key="1">
    <source>
        <dbReference type="SAM" id="MobiDB-lite"/>
    </source>
</evidence>
<feature type="compositionally biased region" description="Basic and acidic residues" evidence="1">
    <location>
        <begin position="369"/>
        <end position="390"/>
    </location>
</feature>